<organism evidence="2 3">
    <name type="scientific">Riccia fluitans</name>
    <dbReference type="NCBI Taxonomy" id="41844"/>
    <lineage>
        <taxon>Eukaryota</taxon>
        <taxon>Viridiplantae</taxon>
        <taxon>Streptophyta</taxon>
        <taxon>Embryophyta</taxon>
        <taxon>Marchantiophyta</taxon>
        <taxon>Marchantiopsida</taxon>
        <taxon>Marchantiidae</taxon>
        <taxon>Marchantiales</taxon>
        <taxon>Ricciaceae</taxon>
        <taxon>Riccia</taxon>
    </lineage>
</organism>
<evidence type="ECO:0000313" key="3">
    <source>
        <dbReference type="Proteomes" id="UP001605036"/>
    </source>
</evidence>
<comment type="caution">
    <text evidence="2">The sequence shown here is derived from an EMBL/GenBank/DDBJ whole genome shotgun (WGS) entry which is preliminary data.</text>
</comment>
<accession>A0ABD1ZC98</accession>
<proteinExistence type="predicted"/>
<dbReference type="AlphaFoldDB" id="A0ABD1ZC98"/>
<name>A0ABD1ZC98_9MARC</name>
<protein>
    <submittedName>
        <fullName evidence="2">Uncharacterized protein</fullName>
    </submittedName>
</protein>
<sequence length="96" mass="10398">MPEFNQMVVFSSIDRKCCDRTQLICPVSSTIVGSWRSADTTETNESKESGVSTAVIIEDLAPKGFMASLSSTSADGVETERKSGKEKAYRVLKGKS</sequence>
<feature type="region of interest" description="Disordered" evidence="1">
    <location>
        <begin position="72"/>
        <end position="96"/>
    </location>
</feature>
<keyword evidence="3" id="KW-1185">Reference proteome</keyword>
<feature type="compositionally biased region" description="Basic and acidic residues" evidence="1">
    <location>
        <begin position="78"/>
        <end position="89"/>
    </location>
</feature>
<evidence type="ECO:0000256" key="1">
    <source>
        <dbReference type="SAM" id="MobiDB-lite"/>
    </source>
</evidence>
<dbReference type="Proteomes" id="UP001605036">
    <property type="component" value="Unassembled WGS sequence"/>
</dbReference>
<gene>
    <name evidence="2" type="ORF">R1flu_013022</name>
</gene>
<dbReference type="EMBL" id="JBHFFA010000002">
    <property type="protein sequence ID" value="KAL2645435.1"/>
    <property type="molecule type" value="Genomic_DNA"/>
</dbReference>
<reference evidence="2 3" key="1">
    <citation type="submission" date="2024-09" db="EMBL/GenBank/DDBJ databases">
        <title>Chromosome-scale assembly of Riccia fluitans.</title>
        <authorList>
            <person name="Paukszto L."/>
            <person name="Sawicki J."/>
            <person name="Karawczyk K."/>
            <person name="Piernik-Szablinska J."/>
            <person name="Szczecinska M."/>
            <person name="Mazdziarz M."/>
        </authorList>
    </citation>
    <scope>NUCLEOTIDE SEQUENCE [LARGE SCALE GENOMIC DNA]</scope>
    <source>
        <strain evidence="2">Rf_01</strain>
        <tissue evidence="2">Aerial parts of the thallus</tissue>
    </source>
</reference>
<evidence type="ECO:0000313" key="2">
    <source>
        <dbReference type="EMBL" id="KAL2645435.1"/>
    </source>
</evidence>